<evidence type="ECO:0000313" key="1">
    <source>
        <dbReference type="EMBL" id="MBK1877253.1"/>
    </source>
</evidence>
<reference evidence="1" key="1">
    <citation type="submission" date="2021-01" db="EMBL/GenBank/DDBJ databases">
        <title>Modified the classification status of verrucomicrobia.</title>
        <authorList>
            <person name="Feng X."/>
        </authorList>
    </citation>
    <scope>NUCLEOTIDE SEQUENCE</scope>
    <source>
        <strain evidence="1">KCTC 13126</strain>
    </source>
</reference>
<evidence type="ECO:0000313" key="2">
    <source>
        <dbReference type="Proteomes" id="UP000617628"/>
    </source>
</evidence>
<evidence type="ECO:0008006" key="3">
    <source>
        <dbReference type="Google" id="ProtNLM"/>
    </source>
</evidence>
<gene>
    <name evidence="1" type="ORF">JIN87_10260</name>
</gene>
<proteinExistence type="predicted"/>
<dbReference type="Proteomes" id="UP000617628">
    <property type="component" value="Unassembled WGS sequence"/>
</dbReference>
<accession>A0A934VR51</accession>
<sequence>MRVRTRIDPTAIRKTNLISGMRSHLGNVTKACEETGVSRRTYYNYYKDDTEFRQEIDGLKDEQIDFAVAALWKLIEAGNQQAIFFYLRTQGRDRGWNEKFPVKDSEKEYHVSARELMSEDDFFALVRNIESSRNSRASDS</sequence>
<dbReference type="Gene3D" id="1.10.10.60">
    <property type="entry name" value="Homeodomain-like"/>
    <property type="match status" value="1"/>
</dbReference>
<dbReference type="EMBL" id="JAENIL010000016">
    <property type="protein sequence ID" value="MBK1877253.1"/>
    <property type="molecule type" value="Genomic_DNA"/>
</dbReference>
<keyword evidence="2" id="KW-1185">Reference proteome</keyword>
<dbReference type="RefSeq" id="WP_378924213.1">
    <property type="nucleotide sequence ID" value="NZ_JBHLTO010000012.1"/>
</dbReference>
<name>A0A934VR51_9BACT</name>
<organism evidence="1 2">
    <name type="scientific">Pelagicoccus mobilis</name>
    <dbReference type="NCBI Taxonomy" id="415221"/>
    <lineage>
        <taxon>Bacteria</taxon>
        <taxon>Pseudomonadati</taxon>
        <taxon>Verrucomicrobiota</taxon>
        <taxon>Opitutia</taxon>
        <taxon>Puniceicoccales</taxon>
        <taxon>Pelagicoccaceae</taxon>
        <taxon>Pelagicoccus</taxon>
    </lineage>
</organism>
<protein>
    <recommendedName>
        <fullName evidence="3">Homeodomain phBC6A51-type domain-containing protein</fullName>
    </recommendedName>
</protein>
<comment type="caution">
    <text evidence="1">The sequence shown here is derived from an EMBL/GenBank/DDBJ whole genome shotgun (WGS) entry which is preliminary data.</text>
</comment>
<dbReference type="AlphaFoldDB" id="A0A934VR51"/>